<accession>A0A382TX39</accession>
<evidence type="ECO:0000313" key="1">
    <source>
        <dbReference type="EMBL" id="SVD26265.1"/>
    </source>
</evidence>
<proteinExistence type="predicted"/>
<protein>
    <submittedName>
        <fullName evidence="1">Uncharacterized protein</fullName>
    </submittedName>
</protein>
<reference evidence="1" key="1">
    <citation type="submission" date="2018-05" db="EMBL/GenBank/DDBJ databases">
        <authorList>
            <person name="Lanie J.A."/>
            <person name="Ng W.-L."/>
            <person name="Kazmierczak K.M."/>
            <person name="Andrzejewski T.M."/>
            <person name="Davidsen T.M."/>
            <person name="Wayne K.J."/>
            <person name="Tettelin H."/>
            <person name="Glass J.I."/>
            <person name="Rusch D."/>
            <person name="Podicherti R."/>
            <person name="Tsui H.-C.T."/>
            <person name="Winkler M.E."/>
        </authorList>
    </citation>
    <scope>NUCLEOTIDE SEQUENCE</scope>
</reference>
<name>A0A382TX39_9ZZZZ</name>
<dbReference type="AlphaFoldDB" id="A0A382TX39"/>
<organism evidence="1">
    <name type="scientific">marine metagenome</name>
    <dbReference type="NCBI Taxonomy" id="408172"/>
    <lineage>
        <taxon>unclassified sequences</taxon>
        <taxon>metagenomes</taxon>
        <taxon>ecological metagenomes</taxon>
    </lineage>
</organism>
<feature type="non-terminal residue" evidence="1">
    <location>
        <position position="33"/>
    </location>
</feature>
<sequence length="33" mass="4183">MYFCKNWDLYLEKEIKKHKNNFYYISGTNISYK</sequence>
<gene>
    <name evidence="1" type="ORF">METZ01_LOCUS379119</name>
</gene>
<dbReference type="EMBL" id="UINC01139615">
    <property type="protein sequence ID" value="SVD26265.1"/>
    <property type="molecule type" value="Genomic_DNA"/>
</dbReference>